<keyword evidence="3" id="KW-0602">Photosynthesis</keyword>
<name>A0A1Q9E2T5_SYMMI</name>
<protein>
    <submittedName>
        <fullName evidence="8">Fucoxanthin-chlorophyll a-c binding protein F, chloroplastic</fullName>
    </submittedName>
</protein>
<feature type="coiled-coil region" evidence="6">
    <location>
        <begin position="2064"/>
        <end position="2124"/>
    </location>
</feature>
<dbReference type="Gene3D" id="1.10.3460.10">
    <property type="entry name" value="Chlorophyll a/b binding protein domain"/>
    <property type="match status" value="2"/>
</dbReference>
<dbReference type="GO" id="GO:0016168">
    <property type="term" value="F:chlorophyll binding"/>
    <property type="evidence" value="ECO:0007669"/>
    <property type="project" value="UniProtKB-KW"/>
</dbReference>
<feature type="region of interest" description="Disordered" evidence="7">
    <location>
        <begin position="1220"/>
        <end position="1239"/>
    </location>
</feature>
<feature type="binding site" evidence="5">
    <location>
        <position position="1407"/>
    </location>
    <ligand>
        <name>chlorophyll a</name>
        <dbReference type="ChEBI" id="CHEBI:58416"/>
        <label>1</label>
    </ligand>
</feature>
<evidence type="ECO:0000256" key="6">
    <source>
        <dbReference type="SAM" id="Coils"/>
    </source>
</evidence>
<organism evidence="8 9">
    <name type="scientific">Symbiodinium microadriaticum</name>
    <name type="common">Dinoflagellate</name>
    <name type="synonym">Zooxanthella microadriatica</name>
    <dbReference type="NCBI Taxonomy" id="2951"/>
    <lineage>
        <taxon>Eukaryota</taxon>
        <taxon>Sar</taxon>
        <taxon>Alveolata</taxon>
        <taxon>Dinophyceae</taxon>
        <taxon>Suessiales</taxon>
        <taxon>Symbiodiniaceae</taxon>
        <taxon>Symbiodinium</taxon>
    </lineage>
</organism>
<feature type="binding site" evidence="5">
    <location>
        <position position="1424"/>
    </location>
    <ligand>
        <name>chlorophyll a</name>
        <dbReference type="ChEBI" id="CHEBI:58416"/>
        <label>1</label>
    </ligand>
</feature>
<evidence type="ECO:0000313" key="8">
    <source>
        <dbReference type="EMBL" id="OLQ01735.1"/>
    </source>
</evidence>
<keyword evidence="5" id="KW-0157">Chromophore</keyword>
<feature type="coiled-coil region" evidence="6">
    <location>
        <begin position="2226"/>
        <end position="2324"/>
    </location>
</feature>
<dbReference type="Proteomes" id="UP000186817">
    <property type="component" value="Unassembled WGS sequence"/>
</dbReference>
<dbReference type="GO" id="GO:0009507">
    <property type="term" value="C:chloroplast"/>
    <property type="evidence" value="ECO:0007669"/>
    <property type="project" value="UniProtKB-SubCell"/>
</dbReference>
<dbReference type="SUPFAM" id="SSF50978">
    <property type="entry name" value="WD40 repeat-like"/>
    <property type="match status" value="1"/>
</dbReference>
<comment type="caution">
    <text evidence="8">The sequence shown here is derived from an EMBL/GenBank/DDBJ whole genome shotgun (WGS) entry which is preliminary data.</text>
</comment>
<feature type="region of interest" description="Disordered" evidence="7">
    <location>
        <begin position="1096"/>
        <end position="1117"/>
    </location>
</feature>
<comment type="subcellular location">
    <subcellularLocation>
        <location evidence="1">Plastid</location>
        <location evidence="1">Chloroplast</location>
    </subcellularLocation>
</comment>
<dbReference type="GO" id="GO:0016020">
    <property type="term" value="C:membrane"/>
    <property type="evidence" value="ECO:0007669"/>
    <property type="project" value="InterPro"/>
</dbReference>
<feature type="region of interest" description="Disordered" evidence="7">
    <location>
        <begin position="100"/>
        <end position="142"/>
    </location>
</feature>
<dbReference type="OrthoDB" id="423598at2759"/>
<dbReference type="SUPFAM" id="SSF103511">
    <property type="entry name" value="Chlorophyll a-b binding protein"/>
    <property type="match status" value="2"/>
</dbReference>
<feature type="compositionally biased region" description="Low complexity" evidence="7">
    <location>
        <begin position="451"/>
        <end position="473"/>
    </location>
</feature>
<accession>A0A1Q9E2T5</accession>
<feature type="region of interest" description="Disordered" evidence="7">
    <location>
        <begin position="2420"/>
        <end position="2441"/>
    </location>
</feature>
<feature type="region of interest" description="Disordered" evidence="7">
    <location>
        <begin position="725"/>
        <end position="746"/>
    </location>
</feature>
<feature type="region of interest" description="Disordered" evidence="7">
    <location>
        <begin position="2489"/>
        <end position="2571"/>
    </location>
</feature>
<feature type="compositionally biased region" description="Low complexity" evidence="7">
    <location>
        <begin position="1230"/>
        <end position="1239"/>
    </location>
</feature>
<feature type="binding site" description="axial binding residue" evidence="5">
    <location>
        <position position="1307"/>
    </location>
    <ligand>
        <name>chlorophyll b</name>
        <dbReference type="ChEBI" id="CHEBI:61721"/>
        <label>1</label>
    </ligand>
    <ligandPart>
        <name>Mg</name>
        <dbReference type="ChEBI" id="CHEBI:25107"/>
    </ligandPart>
</feature>
<feature type="region of interest" description="Disordered" evidence="7">
    <location>
        <begin position="2327"/>
        <end position="2352"/>
    </location>
</feature>
<keyword evidence="2" id="KW-0150">Chloroplast</keyword>
<dbReference type="Gene3D" id="2.130.10.10">
    <property type="entry name" value="YVTN repeat-like/Quinoprotein amine dehydrogenase"/>
    <property type="match status" value="1"/>
</dbReference>
<keyword evidence="9" id="KW-1185">Reference proteome</keyword>
<evidence type="ECO:0000256" key="5">
    <source>
        <dbReference type="PIRSR" id="PIRSR601344-1"/>
    </source>
</evidence>
<feature type="binding site" evidence="5">
    <location>
        <position position="1412"/>
    </location>
    <ligand>
        <name>chlorophyll a</name>
        <dbReference type="ChEBI" id="CHEBI:58416"/>
        <label>1</label>
    </ligand>
</feature>
<reference evidence="8 9" key="1">
    <citation type="submission" date="2016-02" db="EMBL/GenBank/DDBJ databases">
        <title>Genome analysis of coral dinoflagellate symbionts highlights evolutionary adaptations to a symbiotic lifestyle.</title>
        <authorList>
            <person name="Aranda M."/>
            <person name="Li Y."/>
            <person name="Liew Y.J."/>
            <person name="Baumgarten S."/>
            <person name="Simakov O."/>
            <person name="Wilson M."/>
            <person name="Piel J."/>
            <person name="Ashoor H."/>
            <person name="Bougouffa S."/>
            <person name="Bajic V.B."/>
            <person name="Ryu T."/>
            <person name="Ravasi T."/>
            <person name="Bayer T."/>
            <person name="Micklem G."/>
            <person name="Kim H."/>
            <person name="Bhak J."/>
            <person name="Lajeunesse T.C."/>
            <person name="Voolstra C.R."/>
        </authorList>
    </citation>
    <scope>NUCLEOTIDE SEQUENCE [LARGE SCALE GENOMIC DNA]</scope>
    <source>
        <strain evidence="8 9">CCMP2467</strain>
    </source>
</reference>
<evidence type="ECO:0000256" key="1">
    <source>
        <dbReference type="ARBA" id="ARBA00004229"/>
    </source>
</evidence>
<feature type="region of interest" description="Disordered" evidence="7">
    <location>
        <begin position="1"/>
        <end position="50"/>
    </location>
</feature>
<feature type="binding site" evidence="5">
    <location>
        <position position="1305"/>
    </location>
    <ligand>
        <name>chlorophyll a</name>
        <dbReference type="ChEBI" id="CHEBI:58416"/>
        <label>1</label>
    </ligand>
</feature>
<dbReference type="InterPro" id="IPR001344">
    <property type="entry name" value="Chloro_AB-bd_pln"/>
</dbReference>
<feature type="binding site" description="axial binding residue" evidence="5">
    <location>
        <position position="1365"/>
    </location>
    <ligand>
        <name>chlorophyll b</name>
        <dbReference type="ChEBI" id="CHEBI:61721"/>
        <label>1</label>
    </ligand>
    <ligandPart>
        <name>Mg</name>
        <dbReference type="ChEBI" id="CHEBI:25107"/>
    </ligandPart>
</feature>
<feature type="compositionally biased region" description="Low complexity" evidence="7">
    <location>
        <begin position="100"/>
        <end position="109"/>
    </location>
</feature>
<feature type="region of interest" description="Disordered" evidence="7">
    <location>
        <begin position="389"/>
        <end position="509"/>
    </location>
</feature>
<feature type="binding site" evidence="5">
    <location>
        <position position="1281"/>
    </location>
    <ligand>
        <name>chlorophyll a</name>
        <dbReference type="ChEBI" id="CHEBI:58416"/>
        <label>1</label>
    </ligand>
</feature>
<evidence type="ECO:0000256" key="2">
    <source>
        <dbReference type="ARBA" id="ARBA00022528"/>
    </source>
</evidence>
<keyword evidence="4" id="KW-0934">Plastid</keyword>
<feature type="binding site" evidence="5">
    <location>
        <position position="1410"/>
    </location>
    <ligand>
        <name>chlorophyll a</name>
        <dbReference type="ChEBI" id="CHEBI:58416"/>
        <label>1</label>
    </ligand>
</feature>
<feature type="compositionally biased region" description="Acidic residues" evidence="7">
    <location>
        <begin position="19"/>
        <end position="30"/>
    </location>
</feature>
<keyword evidence="6" id="KW-0175">Coiled coil</keyword>
<keyword evidence="5" id="KW-0148">Chlorophyll</keyword>
<sequence>MAVDAAGDSLMDAATQPIADDDGEGDDEESPLTHASRAVHAAEGVDGAQGALQREDLHARSEALRDAAIAAEALKAATTSTEVLPLSGPNPYAIAAAASASNPVSASGPLSLPVNARKQRERLESPEKKHRTDKKKIETGAKFPGGDLKPHLFLEGEDQGGLMLRPRQLPMTPSLSDIPKFSTLTPHLPRLFRVGLEIFGTCLLEVQNLDKKQEDLSKAQGDMVARSKFARVELLYTGGENLKGAPFGSDVGIFHTSKDLMLKRMLYFLALMSTSREIELLLGTYGVAVSRVTRHRLAQRKKRTGAADLIYLIPRIEELGCKSCLRGSVSGGTEDLTARRLIFWEALHAFWKFLIRKADFSEAKYFEHLPDLCRLVLLQQVTAWWQGNSTPKVSGRKHPHGSSPMPATAADPDTEGGPASTTPKKDPDDAGQQKTKEDNRVPDKTTVTADGSSPKTSASPSSGTTVPSGPQTTATSDDKKAGNAPAATTSDPKTKSGVDGPTGGGTTVTPHSMLQEIQAVHKLVKTLIDGGAPPDMKKVNGEMENLRKDVTTIMKFLSSSEKDLKDVTGRLAALETVLGSVNSRVCTLSTNLDIHAKSTESYLKEALKSISVVGGAAKTFHADTQVLIGAKHDNLEQGIKSCINKVTNCDYETHTALSKTLSDLSKQTYDMGQELLAALHFVQSEQGTTKDNLWQIANVLADTVEQVKIIRDYCERPVPVNVQNAGGSSAMPPPPSYEPSMPSIHGPRQQLHLQTAIPAARTGTTTMPQVNIDMGDGRTINIPVHRCPVKETSSRDFRERHMYPLQIQDAAERRAVEALHQKSGPTKVGDGLWVHDRVGTSYKRHFGKDLPGTVVPLDAPFSFVPRLKQLTMQEAMDLAQEVEMVHEVIEIVDVLTFLSPLKEQKILHQALQSLCQEEAAFCPVNFRRPSWDPLGQSVVFPFGERKNCEISTARFYAALFAEPWKAPKLYRGHKSQISVVQFSPAVYGNSQNPENAAVVLALAGTDGVLSIWISSLPVPILVWKDLVDENCFITDLSWTPDGSVLCFSSSGGGVGALLLAFDQLPLPEGTWSMDELRLWRCRQYVQVVQPSADLPKDASALAGGSVREEKAPDDMDPDEDLIATLQDLRAWDTAQASKASSAARVLDVDSCIEKRKLLKSWLAPVMPQLTALSPPRAAWSVQEDGGSGALLTSRRTLDIESIPGVDGLLCRISLREERAGKTTQGRAAPSSSSSSSSSGTGLAICGLGAAVGAAIAVPKKERVALRAFETELGVQPPAGFWDPLGFTKGGDAASFRRRRYVELKHGRVAMLACLGYIVPEYYRWPGELSPSLGLKFTDVPTGFAAFSKVPLSGWAQMVFFAGSVELFQYVDDPKRAPGDFENAGLLGIPNSFMKAPEGQKEKKLAAEIANGRLAMMAIIGMFFQNGLTGQAWGDWSLYTDSPLRALTPAQEIIAGTGGPLPDNFWDPAGITNGKTEKEIAMLRAMELKHGRVAMLAVLHWFHVAAGYHLLGDYAIGERMSNDPLVSLTQLPMGGMWQVIFTIMCLEWLTTYICKPPEDRPWDVLGWKGIIDEDYPSEIWNGWKRVQCQELNNSRLAMVAITGLVAQDVVTGDYVAGVGKLCGGAAVCNQPIDYSPWQNLPPIDDFVANAPSWVRPALPRHRSARSLLRWRVSLAKRVLCAKIQGAFVALVTSSASTDLGPWELLVLNAQTGQDFLEPVCLGNAPARLDFFEGAFLVLVETDATLSLWHLALRDTSRILLRCSIPRPFLNASDMGLIRSSSARAPYLRKGRKSAVYQEDLACWVELPWRELRRRLNASEANSPMQLDFSGLFELPMAELSAELAAQRSFPTSLPSLLGVLSELAIYAAEEGLPGLLKEIQTALSQVSKSPTAAEDLTGPIACLSESLRQAMREHAKADGDEDGTKLVERAASHLEALIFGSSLIERERGVVYSASLNLSCASFLRTRARATAVMAAYGVQRHRAIEAEQKVAPIWLQGIKKELQEQRQIIQQKANSSAMATVQAQLRSVESTLAWKADQTALEEHMRNAEMTGKIAEGKADQSSVNRALATMQKLQGQVSQLEKLVQEAQGRLQKLEMHNLPGHAQRMSDQLSKTRTQIQKLQEILAAKVDSRDLEALTTATKELQTAVALKVGPQSIQELRGALRDLQLKLDLKVDSPAVDDVRSALHKALSQVAEKADSQDLRETASSIQSLRANIDGKADFAVLSELRVRIQALESALVQKTEAKDIPDVASIKDSLASKAEKRQVAEVAAAMERHQQQLHFSLENDRASLRREWEAKVEKMDLLEQNLESVLVVVEGLQQKADATPCRGEMSPCRSDSPPPGPGGEALTAKTDQLEHSIRQVLHSLDSKASREELEEQLALSAELAGQHQAVATKITSLEVDLRSVLDLVKHKVDRGEIEETGSSSPEPGSGGGAWKEPVATSAEELPNVDYVRMTTNGTYTSELSLEDAPASAADKVSMVGNNFATAAKSPDSSGSGHTTPRMKGSASAPSAAGLIASLTGSLTRPRSGSLGRSSGGASSSAVAGAVRAGASVYPAKGTRVSRSGWR</sequence>
<dbReference type="GO" id="GO:0009765">
    <property type="term" value="P:photosynthesis, light harvesting"/>
    <property type="evidence" value="ECO:0007669"/>
    <property type="project" value="InterPro"/>
</dbReference>
<dbReference type="InterPro" id="IPR015943">
    <property type="entry name" value="WD40/YVTN_repeat-like_dom_sf"/>
</dbReference>
<dbReference type="EMBL" id="LSRX01000283">
    <property type="protein sequence ID" value="OLQ01735.1"/>
    <property type="molecule type" value="Genomic_DNA"/>
</dbReference>
<dbReference type="Pfam" id="PF00504">
    <property type="entry name" value="Chloroa_b-bind"/>
    <property type="match status" value="2"/>
</dbReference>
<feature type="compositionally biased region" description="Low complexity" evidence="7">
    <location>
        <begin position="2531"/>
        <end position="2557"/>
    </location>
</feature>
<proteinExistence type="predicted"/>
<evidence type="ECO:0000256" key="7">
    <source>
        <dbReference type="SAM" id="MobiDB-lite"/>
    </source>
</evidence>
<feature type="compositionally biased region" description="Polar residues" evidence="7">
    <location>
        <begin position="2489"/>
        <end position="2503"/>
    </location>
</feature>
<dbReference type="InterPro" id="IPR022796">
    <property type="entry name" value="Chloroa_b-bind"/>
</dbReference>
<dbReference type="InterPro" id="IPR036322">
    <property type="entry name" value="WD40_repeat_dom_sf"/>
</dbReference>
<feature type="compositionally biased region" description="Basic and acidic residues" evidence="7">
    <location>
        <begin position="434"/>
        <end position="443"/>
    </location>
</feature>
<dbReference type="PANTHER" id="PTHR21649">
    <property type="entry name" value="CHLOROPHYLL A/B BINDING PROTEIN"/>
    <property type="match status" value="1"/>
</dbReference>
<gene>
    <name evidence="8" type="primary">FCPF</name>
    <name evidence="8" type="ORF">AK812_SmicGene15529</name>
</gene>
<evidence type="ECO:0000256" key="4">
    <source>
        <dbReference type="ARBA" id="ARBA00022640"/>
    </source>
</evidence>
<evidence type="ECO:0000313" key="9">
    <source>
        <dbReference type="Proteomes" id="UP000186817"/>
    </source>
</evidence>
<feature type="binding site" evidence="5">
    <location>
        <position position="1302"/>
    </location>
    <ligand>
        <name>chlorophyll a</name>
        <dbReference type="ChEBI" id="CHEBI:58416"/>
        <label>1</label>
    </ligand>
</feature>
<evidence type="ECO:0000256" key="3">
    <source>
        <dbReference type="ARBA" id="ARBA00022531"/>
    </source>
</evidence>